<dbReference type="eggNOG" id="COG0207">
    <property type="taxonomic scope" value="Bacteria"/>
</dbReference>
<proteinExistence type="inferred from homology"/>
<accession>A0A086PCI7</accession>
<dbReference type="AlphaFoldDB" id="A0A086PCI7"/>
<evidence type="ECO:0000259" key="7">
    <source>
        <dbReference type="Pfam" id="PF00303"/>
    </source>
</evidence>
<dbReference type="UniPathway" id="UPA00575"/>
<feature type="binding site" description="in other chain" evidence="5">
    <location>
        <position position="251"/>
    </location>
    <ligand>
        <name>dUMP</name>
        <dbReference type="ChEBI" id="CHEBI:246422"/>
        <note>ligand shared between dimeric partners</note>
    </ligand>
</feature>
<comment type="subunit">
    <text evidence="5">Homodimer.</text>
</comment>
<feature type="binding site" description="in other chain" evidence="5">
    <location>
        <begin position="281"/>
        <end position="283"/>
    </location>
    <ligand>
        <name>dUMP</name>
        <dbReference type="ChEBI" id="CHEBI:246422"/>
        <note>ligand shared between dimeric partners</note>
    </ligand>
</feature>
<dbReference type="InterPro" id="IPR023451">
    <property type="entry name" value="Thymidate_synth/dCMP_Mease_dom"/>
</dbReference>
<dbReference type="PANTHER" id="PTHR11548:SF1">
    <property type="entry name" value="THYMIDYLATE SYNTHASE 1"/>
    <property type="match status" value="1"/>
</dbReference>
<dbReference type="Pfam" id="PF00303">
    <property type="entry name" value="Thymidylat_synt"/>
    <property type="match status" value="1"/>
</dbReference>
<feature type="active site" evidence="6">
    <location>
        <position position="220"/>
    </location>
</feature>
<feature type="binding site" description="in other chain" evidence="5">
    <location>
        <begin position="240"/>
        <end position="243"/>
    </location>
    <ligand>
        <name>dUMP</name>
        <dbReference type="ChEBI" id="CHEBI:246422"/>
        <note>ligand shared between dimeric partners</note>
    </ligand>
</feature>
<dbReference type="GO" id="GO:0006231">
    <property type="term" value="P:dTMP biosynthetic process"/>
    <property type="evidence" value="ECO:0007669"/>
    <property type="project" value="UniProtKB-UniRule"/>
</dbReference>
<dbReference type="SUPFAM" id="SSF55831">
    <property type="entry name" value="Thymidylate synthase/dCMP hydroxymethylase"/>
    <property type="match status" value="1"/>
</dbReference>
<comment type="caution">
    <text evidence="8">The sequence shown here is derived from an EMBL/GenBank/DDBJ whole genome shotgun (WGS) entry which is preliminary data.</text>
</comment>
<comment type="function">
    <text evidence="5">Catalyzes the reductive methylation of 2'-deoxyuridine-5'-monophosphate (dUMP) to 2'-deoxythymidine-5'-monophosphate (dTMP) while utilizing 5,10-methylenetetrahydrofolate (mTHF) as the methyl donor and reductant in the reaction, yielding dihydrofolate (DHF) as a by-product. This enzymatic reaction provides an intracellular de novo source of dTMP, an essential precursor for DNA biosynthesis.</text>
</comment>
<dbReference type="HAMAP" id="MF_00008">
    <property type="entry name" value="Thymidy_synth_bact"/>
    <property type="match status" value="1"/>
</dbReference>
<dbReference type="PATRIC" id="fig|1219045.3.peg.1116"/>
<evidence type="ECO:0000256" key="6">
    <source>
        <dbReference type="PROSITE-ProRule" id="PRU10016"/>
    </source>
</evidence>
<dbReference type="PANTHER" id="PTHR11548">
    <property type="entry name" value="THYMIDYLATE SYNTHASE 1"/>
    <property type="match status" value="1"/>
</dbReference>
<dbReference type="EC" id="2.1.1.45" evidence="1 5"/>
<keyword evidence="3 5" id="KW-0808">Transferase</keyword>
<keyword evidence="2 5" id="KW-0489">Methyltransferase</keyword>
<comment type="pathway">
    <text evidence="5">Pyrimidine metabolism; dTTP biosynthesis.</text>
</comment>
<dbReference type="EMBL" id="JFZA02000006">
    <property type="protein sequence ID" value="KFG91105.1"/>
    <property type="molecule type" value="Genomic_DNA"/>
</dbReference>
<sequence length="338" mass="38505">MRSLARLDAAWKHAESPQQGRTSLTSIITPGEAHYEQQYLDLMRRVWTQGDERVDRTGVGTRSLLGASMRFSLRDEAVPLLTTKRVYWKVAAREMLWFLSGDTSIRELVRQGVHIWTDWPLDAYRKATGEEISRDDFEARIIADAGFAERWGDLGPVYGAQWVNWPRYEPVGDGLYRRAERGHNQIAELVDGIRNNPGSRRLLFTGWNVAEVARMALPPCHMTYQFQVANGRLNGLLFQRSCDLGLGFAFNIFGLSMITRMLAQQCDLEPGEIVWQGGDVHLYLNHAELVEEQISRTPGGAPKLKINRRPESIFDYKIEDFEVVDYTPQKHISAPVAV</sequence>
<dbReference type="GO" id="GO:0006235">
    <property type="term" value="P:dTTP biosynthetic process"/>
    <property type="evidence" value="ECO:0007669"/>
    <property type="project" value="UniProtKB-UniRule"/>
</dbReference>
<dbReference type="InterPro" id="IPR036926">
    <property type="entry name" value="Thymidate_synth/dCMP_Mease_sf"/>
</dbReference>
<comment type="similarity">
    <text evidence="5">Belongs to the thymidylate synthase family. Bacterial-type ThyA subfamily.</text>
</comment>
<feature type="binding site" description="in other chain" evidence="5">
    <location>
        <position position="56"/>
    </location>
    <ligand>
        <name>dUMP</name>
        <dbReference type="ChEBI" id="CHEBI:246422"/>
        <note>ligand shared between dimeric partners</note>
    </ligand>
</feature>
<dbReference type="GO" id="GO:0032259">
    <property type="term" value="P:methylation"/>
    <property type="evidence" value="ECO:0007669"/>
    <property type="project" value="UniProtKB-KW"/>
</dbReference>
<dbReference type="PROSITE" id="PS00091">
    <property type="entry name" value="THYMIDYLATE_SYNTHASE"/>
    <property type="match status" value="1"/>
</dbReference>
<feature type="domain" description="Thymidylate synthase/dCMP hydroxymethylase" evidence="7">
    <location>
        <begin position="37"/>
        <end position="338"/>
    </location>
</feature>
<dbReference type="GO" id="GO:0004799">
    <property type="term" value="F:thymidylate synthase activity"/>
    <property type="evidence" value="ECO:0007669"/>
    <property type="project" value="UniProtKB-UniRule"/>
</dbReference>
<dbReference type="CDD" id="cd00351">
    <property type="entry name" value="TS_Pyrimidine_HMase"/>
    <property type="match status" value="1"/>
</dbReference>
<comment type="catalytic activity">
    <reaction evidence="5">
        <text>dUMP + (6R)-5,10-methylene-5,6,7,8-tetrahydrofolate = 7,8-dihydrofolate + dTMP</text>
        <dbReference type="Rhea" id="RHEA:12104"/>
        <dbReference type="ChEBI" id="CHEBI:15636"/>
        <dbReference type="ChEBI" id="CHEBI:57451"/>
        <dbReference type="ChEBI" id="CHEBI:63528"/>
        <dbReference type="ChEBI" id="CHEBI:246422"/>
        <dbReference type="EC" id="2.1.1.45"/>
    </reaction>
</comment>
<dbReference type="GO" id="GO:0005829">
    <property type="term" value="C:cytosol"/>
    <property type="evidence" value="ECO:0007669"/>
    <property type="project" value="TreeGrafter"/>
</dbReference>
<dbReference type="Gene3D" id="3.30.572.10">
    <property type="entry name" value="Thymidylate synthase/dCMP hydroxymethylase domain"/>
    <property type="match status" value="1"/>
</dbReference>
<dbReference type="PRINTS" id="PR00108">
    <property type="entry name" value="THYMDSNTHASE"/>
</dbReference>
<keyword evidence="5" id="KW-0963">Cytoplasm</keyword>
<dbReference type="InterPro" id="IPR000398">
    <property type="entry name" value="Thymidylate_synthase"/>
</dbReference>
<dbReference type="Proteomes" id="UP000024284">
    <property type="component" value="Unassembled WGS sequence"/>
</dbReference>
<dbReference type="InterPro" id="IPR020940">
    <property type="entry name" value="Thymidylate_synthase_AS"/>
</dbReference>
<evidence type="ECO:0000256" key="4">
    <source>
        <dbReference type="ARBA" id="ARBA00022727"/>
    </source>
</evidence>
<feature type="binding site" evidence="5">
    <location>
        <position position="243"/>
    </location>
    <ligand>
        <name>(6R)-5,10-methylene-5,6,7,8-tetrahydrofolate</name>
        <dbReference type="ChEBI" id="CHEBI:15636"/>
    </ligand>
</feature>
<comment type="subcellular location">
    <subcellularLocation>
        <location evidence="5">Cytoplasm</location>
    </subcellularLocation>
</comment>
<keyword evidence="9" id="KW-1185">Reference proteome</keyword>
<gene>
    <name evidence="8" type="primary">thyA_1</name>
    <name evidence="5" type="synonym">thyA</name>
    <name evidence="8" type="ORF">BV98_001097</name>
</gene>
<evidence type="ECO:0000256" key="1">
    <source>
        <dbReference type="ARBA" id="ARBA00011947"/>
    </source>
</evidence>
<evidence type="ECO:0000313" key="8">
    <source>
        <dbReference type="EMBL" id="KFG91105.1"/>
    </source>
</evidence>
<reference evidence="8" key="1">
    <citation type="submission" date="2014-08" db="EMBL/GenBank/DDBJ databases">
        <title>Draft genome sequences of Sphingobium herbicidovorans.</title>
        <authorList>
            <person name="Gan H.M."/>
            <person name="Gan H.Y."/>
            <person name="Savka M.A."/>
        </authorList>
    </citation>
    <scope>NUCLEOTIDE SEQUENCE [LARGE SCALE GENOMIC DNA]</scope>
    <source>
        <strain evidence="8">NBRC 16415</strain>
    </source>
</reference>
<dbReference type="InterPro" id="IPR045097">
    <property type="entry name" value="Thymidate_synth/dCMP_Mease"/>
</dbReference>
<feature type="binding site" evidence="5">
    <location>
        <position position="337"/>
    </location>
    <ligand>
        <name>(6R)-5,10-methylene-5,6,7,8-tetrahydrofolate</name>
        <dbReference type="ChEBI" id="CHEBI:15636"/>
    </ligand>
</feature>
<feature type="binding site" evidence="5">
    <location>
        <begin position="200"/>
        <end position="201"/>
    </location>
    <ligand>
        <name>dUMP</name>
        <dbReference type="ChEBI" id="CHEBI:246422"/>
        <note>ligand shared between dimeric partners</note>
    </ligand>
</feature>
<keyword evidence="4 5" id="KW-0545">Nucleotide biosynthesis</keyword>
<evidence type="ECO:0000313" key="9">
    <source>
        <dbReference type="Proteomes" id="UP000024284"/>
    </source>
</evidence>
<evidence type="ECO:0000256" key="3">
    <source>
        <dbReference type="ARBA" id="ARBA00022679"/>
    </source>
</evidence>
<name>A0A086PCI7_SPHHM</name>
<feature type="active site" description="Nucleophile" evidence="5">
    <location>
        <position position="220"/>
    </location>
</feature>
<evidence type="ECO:0000256" key="5">
    <source>
        <dbReference type="HAMAP-Rule" id="MF_00008"/>
    </source>
</evidence>
<protein>
    <recommendedName>
        <fullName evidence="1 5">Thymidylate synthase</fullName>
        <shortName evidence="5">TS</shortName>
        <shortName evidence="5">TSase</shortName>
        <ecNumber evidence="1 5">2.1.1.45</ecNumber>
    </recommendedName>
</protein>
<organism evidence="8 9">
    <name type="scientific">Sphingobium herbicidovorans (strain ATCC 700291 / DSM 11019 / CCUG 56400 / KCTC 2939 / LMG 18315 / NBRC 16415 / MH)</name>
    <name type="common">Sphingomonas herbicidovorans</name>
    <dbReference type="NCBI Taxonomy" id="1219045"/>
    <lineage>
        <taxon>Bacteria</taxon>
        <taxon>Pseudomonadati</taxon>
        <taxon>Pseudomonadota</taxon>
        <taxon>Alphaproteobacteria</taxon>
        <taxon>Sphingomonadales</taxon>
        <taxon>Sphingomonadaceae</taxon>
        <taxon>Sphingobium</taxon>
    </lineage>
</organism>
<dbReference type="NCBIfam" id="TIGR03284">
    <property type="entry name" value="thym_sym"/>
    <property type="match status" value="1"/>
</dbReference>
<comment type="caution">
    <text evidence="5">Lacks conserved residue(s) required for the propagation of feature annotation.</text>
</comment>
<dbReference type="STRING" id="76947.GCA_002080435_02763"/>
<evidence type="ECO:0000256" key="2">
    <source>
        <dbReference type="ARBA" id="ARBA00022603"/>
    </source>
</evidence>